<dbReference type="EMBL" id="BJYZ01000021">
    <property type="protein sequence ID" value="GEO40354.1"/>
    <property type="molecule type" value="Genomic_DNA"/>
</dbReference>
<gene>
    <name evidence="14" type="ORF">SAE02_45020</name>
</gene>
<evidence type="ECO:0000313" key="14">
    <source>
        <dbReference type="EMBL" id="GEO40354.1"/>
    </source>
</evidence>
<dbReference type="CDD" id="cd06261">
    <property type="entry name" value="TM_PBP2"/>
    <property type="match status" value="1"/>
</dbReference>
<evidence type="ECO:0000256" key="1">
    <source>
        <dbReference type="ARBA" id="ARBA00002949"/>
    </source>
</evidence>
<dbReference type="FunFam" id="1.10.3720.10:FF:000018">
    <property type="entry name" value="Molybdenum transport system permease"/>
    <property type="match status" value="1"/>
</dbReference>
<evidence type="ECO:0000256" key="10">
    <source>
        <dbReference type="ARBA" id="ARBA00023136"/>
    </source>
</evidence>
<comment type="function">
    <text evidence="1 12">Part of the binding-protein-dependent transport system for molybdenum; probably responsible for the translocation of the substrate across the membrane.</text>
</comment>
<evidence type="ECO:0000256" key="4">
    <source>
        <dbReference type="ARBA" id="ARBA00022448"/>
    </source>
</evidence>
<evidence type="ECO:0000256" key="6">
    <source>
        <dbReference type="ARBA" id="ARBA00022505"/>
    </source>
</evidence>
<sequence>MLTPLEIEAVSLSLWVASWSTLTVLPLAIVAALILARAEFWGKSLFDGIIHLPLVLPPVVIGYLLLITLGTRGVIGSWLLENFGIRLIFTSAGASVAAGVMSFPLMVRAIRLAIEAIDSGLEAAARTLGAGPIDRFLTITLPLMLPGILSGAVMAFAASLGEFGATITFVSNIPGETRTLPLAIYTATQTPDGDLEAARLVALSFTLSLSALILSEWLGRRVRRMMGRP</sequence>
<evidence type="ECO:0000256" key="11">
    <source>
        <dbReference type="RuleBase" id="RU363032"/>
    </source>
</evidence>
<dbReference type="PROSITE" id="PS50928">
    <property type="entry name" value="ABC_TM1"/>
    <property type="match status" value="1"/>
</dbReference>
<keyword evidence="7 12" id="KW-0997">Cell inner membrane</keyword>
<dbReference type="InterPro" id="IPR035906">
    <property type="entry name" value="MetI-like_sf"/>
</dbReference>
<evidence type="ECO:0000256" key="2">
    <source>
        <dbReference type="ARBA" id="ARBA00004429"/>
    </source>
</evidence>
<comment type="similarity">
    <text evidence="3 12">Belongs to the binding-protein-dependent transport system permease family. CysTW subfamily.</text>
</comment>
<keyword evidence="9 11" id="KW-1133">Transmembrane helix</keyword>
<dbReference type="Proteomes" id="UP000321523">
    <property type="component" value="Unassembled WGS sequence"/>
</dbReference>
<keyword evidence="4 11" id="KW-0813">Transport</keyword>
<dbReference type="Gene3D" id="1.10.3720.10">
    <property type="entry name" value="MetI-like"/>
    <property type="match status" value="1"/>
</dbReference>
<protein>
    <recommendedName>
        <fullName evidence="12">Molybdenum transport system permease</fullName>
    </recommendedName>
</protein>
<evidence type="ECO:0000313" key="15">
    <source>
        <dbReference type="Proteomes" id="UP000321523"/>
    </source>
</evidence>
<organism evidence="14 15">
    <name type="scientific">Skermanella aerolata</name>
    <dbReference type="NCBI Taxonomy" id="393310"/>
    <lineage>
        <taxon>Bacteria</taxon>
        <taxon>Pseudomonadati</taxon>
        <taxon>Pseudomonadota</taxon>
        <taxon>Alphaproteobacteria</taxon>
        <taxon>Rhodospirillales</taxon>
        <taxon>Azospirillaceae</taxon>
        <taxon>Skermanella</taxon>
    </lineage>
</organism>
<reference evidence="14 15" key="1">
    <citation type="submission" date="2019-07" db="EMBL/GenBank/DDBJ databases">
        <title>Whole genome shotgun sequence of Skermanella aerolata NBRC 106429.</title>
        <authorList>
            <person name="Hosoyama A."/>
            <person name="Uohara A."/>
            <person name="Ohji S."/>
            <person name="Ichikawa N."/>
        </authorList>
    </citation>
    <scope>NUCLEOTIDE SEQUENCE [LARGE SCALE GENOMIC DNA]</scope>
    <source>
        <strain evidence="14 15">NBRC 106429</strain>
    </source>
</reference>
<accession>A0A512DV56</accession>
<dbReference type="InterPro" id="IPR011867">
    <property type="entry name" value="ModB_ABC"/>
</dbReference>
<dbReference type="RefSeq" id="WP_044429869.1">
    <property type="nucleotide sequence ID" value="NZ_BJYZ01000021.1"/>
</dbReference>
<dbReference type="NCBIfam" id="NF006939">
    <property type="entry name" value="PRK09421.1"/>
    <property type="match status" value="1"/>
</dbReference>
<keyword evidence="8 11" id="KW-0812">Transmembrane</keyword>
<evidence type="ECO:0000256" key="5">
    <source>
        <dbReference type="ARBA" id="ARBA00022475"/>
    </source>
</evidence>
<evidence type="ECO:0000259" key="13">
    <source>
        <dbReference type="PROSITE" id="PS50928"/>
    </source>
</evidence>
<dbReference type="NCBIfam" id="TIGR02141">
    <property type="entry name" value="modB_ABC"/>
    <property type="match status" value="1"/>
</dbReference>
<feature type="transmembrane region" description="Helical" evidence="11">
    <location>
        <begin position="48"/>
        <end position="71"/>
    </location>
</feature>
<keyword evidence="6 12" id="KW-0500">Molybdenum</keyword>
<comment type="caution">
    <text evidence="14">The sequence shown here is derived from an EMBL/GenBank/DDBJ whole genome shotgun (WGS) entry which is preliminary data.</text>
</comment>
<feature type="transmembrane region" description="Helical" evidence="11">
    <location>
        <begin position="200"/>
        <end position="219"/>
    </location>
</feature>
<dbReference type="InterPro" id="IPR000515">
    <property type="entry name" value="MetI-like"/>
</dbReference>
<feature type="transmembrane region" description="Helical" evidence="11">
    <location>
        <begin position="136"/>
        <end position="158"/>
    </location>
</feature>
<evidence type="ECO:0000256" key="7">
    <source>
        <dbReference type="ARBA" id="ARBA00022519"/>
    </source>
</evidence>
<dbReference type="GO" id="GO:0005886">
    <property type="term" value="C:plasma membrane"/>
    <property type="evidence" value="ECO:0007669"/>
    <property type="project" value="UniProtKB-SubCell"/>
</dbReference>
<feature type="domain" description="ABC transmembrane type-1" evidence="13">
    <location>
        <begin position="10"/>
        <end position="213"/>
    </location>
</feature>
<dbReference type="PANTHER" id="PTHR30183">
    <property type="entry name" value="MOLYBDENUM TRANSPORT SYSTEM PERMEASE PROTEIN MODB"/>
    <property type="match status" value="1"/>
</dbReference>
<dbReference type="PANTHER" id="PTHR30183:SF3">
    <property type="entry name" value="MOLYBDENUM TRANSPORT SYSTEM PERMEASE PROTEIN MODB"/>
    <property type="match status" value="1"/>
</dbReference>
<keyword evidence="10 11" id="KW-0472">Membrane</keyword>
<dbReference type="GO" id="GO:0015098">
    <property type="term" value="F:molybdate ion transmembrane transporter activity"/>
    <property type="evidence" value="ECO:0007669"/>
    <property type="project" value="UniProtKB-UniRule"/>
</dbReference>
<dbReference type="AlphaFoldDB" id="A0A512DV56"/>
<evidence type="ECO:0000256" key="8">
    <source>
        <dbReference type="ARBA" id="ARBA00022692"/>
    </source>
</evidence>
<keyword evidence="5" id="KW-1003">Cell membrane</keyword>
<feature type="transmembrane region" description="Helical" evidence="11">
    <location>
        <begin position="12"/>
        <end position="36"/>
    </location>
</feature>
<comment type="subcellular location">
    <subcellularLocation>
        <location evidence="2 12">Cell inner membrane</location>
        <topology evidence="2 12">Multi-pass membrane protein</topology>
    </subcellularLocation>
    <subcellularLocation>
        <location evidence="11">Cell membrane</location>
        <topology evidence="11">Multi-pass membrane protein</topology>
    </subcellularLocation>
</comment>
<proteinExistence type="inferred from homology"/>
<dbReference type="SUPFAM" id="SSF161098">
    <property type="entry name" value="MetI-like"/>
    <property type="match status" value="1"/>
</dbReference>
<keyword evidence="15" id="KW-1185">Reference proteome</keyword>
<evidence type="ECO:0000256" key="12">
    <source>
        <dbReference type="RuleBase" id="RU365097"/>
    </source>
</evidence>
<evidence type="ECO:0000256" key="3">
    <source>
        <dbReference type="ARBA" id="ARBA00007069"/>
    </source>
</evidence>
<feature type="transmembrane region" description="Helical" evidence="11">
    <location>
        <begin position="83"/>
        <end position="107"/>
    </location>
</feature>
<evidence type="ECO:0000256" key="9">
    <source>
        <dbReference type="ARBA" id="ARBA00022989"/>
    </source>
</evidence>
<name>A0A512DV56_9PROT</name>
<dbReference type="Pfam" id="PF00528">
    <property type="entry name" value="BPD_transp_1"/>
    <property type="match status" value="1"/>
</dbReference>